<keyword evidence="13" id="KW-1185">Reference proteome</keyword>
<dbReference type="EMBL" id="KI965461">
    <property type="protein sequence ID" value="EUD68845.1"/>
    <property type="molecule type" value="Genomic_DNA"/>
</dbReference>
<evidence type="ECO:0000259" key="11">
    <source>
        <dbReference type="Pfam" id="PF08389"/>
    </source>
</evidence>
<evidence type="ECO:0000256" key="4">
    <source>
        <dbReference type="ARBA" id="ARBA00022555"/>
    </source>
</evidence>
<dbReference type="GO" id="GO:0031267">
    <property type="term" value="F:small GTPase binding"/>
    <property type="evidence" value="ECO:0007669"/>
    <property type="project" value="InterPro"/>
</dbReference>
<evidence type="ECO:0000256" key="6">
    <source>
        <dbReference type="ARBA" id="ARBA00023242"/>
    </source>
</evidence>
<dbReference type="RefSeq" id="XP_008814371.1">
    <property type="nucleotide sequence ID" value="XM_008816149.1"/>
</dbReference>
<evidence type="ECO:0000256" key="7">
    <source>
        <dbReference type="ARBA" id="ARBA00029784"/>
    </source>
</evidence>
<reference evidence="12 13" key="1">
    <citation type="submission" date="2013-02" db="EMBL/GenBank/DDBJ databases">
        <title>The Genome Sequence of Plasmodium inui San Antonio 1.</title>
        <authorList>
            <consortium name="The Broad Institute Genome Sequencing Platform"/>
            <consortium name="The Broad Institute Genome Sequencing Center for Infectious Disease"/>
            <person name="Neafsey D."/>
            <person name="Cheeseman I."/>
            <person name="Volkman S."/>
            <person name="Adams J."/>
            <person name="Walker B."/>
            <person name="Young S.K."/>
            <person name="Zeng Q."/>
            <person name="Gargeya S."/>
            <person name="Fitzgerald M."/>
            <person name="Haas B."/>
            <person name="Abouelleil A."/>
            <person name="Alvarado L."/>
            <person name="Arachchi H.M."/>
            <person name="Berlin A.M."/>
            <person name="Chapman S.B."/>
            <person name="Dewar J."/>
            <person name="Goldberg J."/>
            <person name="Griggs A."/>
            <person name="Gujja S."/>
            <person name="Hansen M."/>
            <person name="Howarth C."/>
            <person name="Imamovic A."/>
            <person name="Larimer J."/>
            <person name="McCowan C."/>
            <person name="Murphy C."/>
            <person name="Neiman D."/>
            <person name="Pearson M."/>
            <person name="Priest M."/>
            <person name="Roberts A."/>
            <person name="Saif S."/>
            <person name="Shea T."/>
            <person name="Sisk P."/>
            <person name="Sykes S."/>
            <person name="Wortman J."/>
            <person name="Nusbaum C."/>
            <person name="Birren B."/>
        </authorList>
    </citation>
    <scope>NUCLEOTIDE SEQUENCE [LARGE SCALE GENOMIC DNA]</scope>
    <source>
        <strain evidence="12 13">San Antonio 1</strain>
    </source>
</reference>
<proteinExistence type="inferred from homology"/>
<gene>
    <name evidence="12" type="ORF">C922_00533</name>
</gene>
<evidence type="ECO:0000256" key="5">
    <source>
        <dbReference type="ARBA" id="ARBA00022884"/>
    </source>
</evidence>
<evidence type="ECO:0000256" key="2">
    <source>
        <dbReference type="ARBA" id="ARBA00018928"/>
    </source>
</evidence>
<keyword evidence="5 9" id="KW-0694">RNA-binding</keyword>
<keyword evidence="6 9" id="KW-0539">Nucleus</keyword>
<feature type="region of interest" description="Disordered" evidence="10">
    <location>
        <begin position="745"/>
        <end position="776"/>
    </location>
</feature>
<evidence type="ECO:0000256" key="1">
    <source>
        <dbReference type="ARBA" id="ARBA00004496"/>
    </source>
</evidence>
<keyword evidence="3 9" id="KW-0963">Cytoplasm</keyword>
<evidence type="ECO:0000256" key="8">
    <source>
        <dbReference type="ARBA" id="ARBA00032199"/>
    </source>
</evidence>
<evidence type="ECO:0000313" key="13">
    <source>
        <dbReference type="Proteomes" id="UP000030640"/>
    </source>
</evidence>
<dbReference type="GO" id="GO:0005643">
    <property type="term" value="C:nuclear pore"/>
    <property type="evidence" value="ECO:0007669"/>
    <property type="project" value="TreeGrafter"/>
</dbReference>
<dbReference type="GO" id="GO:0005737">
    <property type="term" value="C:cytoplasm"/>
    <property type="evidence" value="ECO:0007669"/>
    <property type="project" value="UniProtKB-SubCell"/>
</dbReference>
<keyword evidence="4 9" id="KW-0820">tRNA-binding</keyword>
<dbReference type="GO" id="GO:0000049">
    <property type="term" value="F:tRNA binding"/>
    <property type="evidence" value="ECO:0007669"/>
    <property type="project" value="UniProtKB-UniRule"/>
</dbReference>
<dbReference type="GO" id="GO:0016363">
    <property type="term" value="C:nuclear matrix"/>
    <property type="evidence" value="ECO:0007669"/>
    <property type="project" value="TreeGrafter"/>
</dbReference>
<protein>
    <recommendedName>
        <fullName evidence="2 9">Exportin-T</fullName>
    </recommendedName>
    <alternativeName>
        <fullName evidence="7 9">Exportin(tRNA)</fullName>
    </alternativeName>
    <alternativeName>
        <fullName evidence="8 9">tRNA exportin</fullName>
    </alternativeName>
</protein>
<dbReference type="InterPro" id="IPR040017">
    <property type="entry name" value="XPOT"/>
</dbReference>
<sequence length="1261" mass="143190">MDELEVAILCLYGNECAQISKGEAQKYCENFQNSTDSWKYCIAKFVDSKRLEVKFFCIHVIIEKLKDLKGEDLLYVKDSLYNYMQTKYTTANDDPCVVNKIIQLYISLIEFLYPNNMNDGFKFLINLIMVNNDMNVKNLYINFFLKLMNMIDVEYIDNVYSKKGVQLATSLKEAIKNNDLPIIIECLYFIMSTNMEEISALSIFTLSKYVTWIDINYVVNDKILASIYQCINGQNNSMTEASFSFLTALVRKGMNPVNKIQFLENINLIYVLQNIPKILDISYEMNKKIMLKKGELINYLCLELVESIYEINKMKDYPMNCAKYNQICDKGTEMLFLILPHALDIYAIDNFFVASTVEKFFSLLFTKFKTVMGSSSPGEGINTQQGSLTASPNAYKIPQAKMNLFINTLICSTVNKFQFPPYIEEFYDEEDEDFIAFNTFRENIEKLFQRLILFNKLKAIEIIKNAIIYLNENFENLKWNTIESTLYAFYITTSIYSDYKGSTVQGGGTTPRDPTSSALSSTCLSKTPTGTGHANASGNPSKEVQDMHNGEYNNLLFGCLAELLKNRKILNCSNSLININLMEIFQRLNLFFIKNPEYVEYSLHVFITNGIRCSNNKVVKKSVHIFKKFLKVNSVVICNYMKEILQMLESFLEIPCVYQRVGTKNGAATNNARNASLSDMLSLDQDSIKSVYKYIYADVNYTHEDQNDIYEIAGLLLLHYDYSRAKRPAKGDSNDLIHLSEPQRMQGMQSGRGSHANVSFNRMGSTNSGSGGDAKNLNSTTSMQSISIDLNTRNERINEELIPNYKDRIFFFKGILNKLLENLANIKNVYINSSKSQHEILCLSFTCSVVIRCIGALCKNVNINMTDELINDLDNTLGIIISEALELFYKNYIVRDSVLYTYRILSNLFKELSLNYTIKILPYFYNISYSMIMTKLQKGSTPGGSTSGGAIGTSQGALVSQNQNPLLSFSMMTPSSHPTAAAVAAGSSGEPSTCFADSQEELKYLFSELNELGVLVCHLISTYKEKSYETFIKPYIQNITQIHLNIWKCIIVQSLEMQREQNSVLSPLLIILYNISLNIPSAIHNFVSLDLIALTHKEFCQAFSNEEMVKAKCPDAITSILLVSLNYGNTCDLNICLYAAQTISNMLNNATFLQNAHEVLSKYPLVQIIDTLCVTLKSLDYSDPKNKRIIQEVMNIFRLFCGFKVNANCLPNKILESAQICLQNSLLSVFKNNRNDIGVLLQAVNANNQQQFRQILSNFVA</sequence>
<dbReference type="Gene3D" id="1.25.10.10">
    <property type="entry name" value="Leucine-rich Repeat Variant"/>
    <property type="match status" value="1"/>
</dbReference>
<feature type="domain" description="Exportin-1/Importin-beta-like" evidence="11">
    <location>
        <begin position="95"/>
        <end position="240"/>
    </location>
</feature>
<dbReference type="Proteomes" id="UP000030640">
    <property type="component" value="Unassembled WGS sequence"/>
</dbReference>
<dbReference type="InterPro" id="IPR013598">
    <property type="entry name" value="Exportin-1/Importin-b-like"/>
</dbReference>
<dbReference type="PANTHER" id="PTHR15952">
    <property type="entry name" value="EXPORTIN-T/LOS1"/>
    <property type="match status" value="1"/>
</dbReference>
<comment type="subcellular location">
    <subcellularLocation>
        <location evidence="1 9">Cytoplasm</location>
    </subcellularLocation>
    <subcellularLocation>
        <location evidence="9">Nucleus</location>
    </subcellularLocation>
    <text evidence="9">Shuttles between the nucleus and the cytoplasm.</text>
</comment>
<dbReference type="InterPro" id="IPR016024">
    <property type="entry name" value="ARM-type_fold"/>
</dbReference>
<dbReference type="AlphaFoldDB" id="W7AAT6"/>
<dbReference type="PANTHER" id="PTHR15952:SF11">
    <property type="entry name" value="EXPORTIN-T"/>
    <property type="match status" value="1"/>
</dbReference>
<dbReference type="VEuPathDB" id="PlasmoDB:C922_00533"/>
<dbReference type="Pfam" id="PF08389">
    <property type="entry name" value="Xpo1"/>
    <property type="match status" value="1"/>
</dbReference>
<evidence type="ECO:0000256" key="10">
    <source>
        <dbReference type="SAM" id="MobiDB-lite"/>
    </source>
</evidence>
<organism evidence="12 13">
    <name type="scientific">Plasmodium inui San Antonio 1</name>
    <dbReference type="NCBI Taxonomy" id="1237626"/>
    <lineage>
        <taxon>Eukaryota</taxon>
        <taxon>Sar</taxon>
        <taxon>Alveolata</taxon>
        <taxon>Apicomplexa</taxon>
        <taxon>Aconoidasida</taxon>
        <taxon>Haemosporida</taxon>
        <taxon>Plasmodiidae</taxon>
        <taxon>Plasmodium</taxon>
        <taxon>Plasmodium (Plasmodium)</taxon>
    </lineage>
</organism>
<accession>W7AAT6</accession>
<evidence type="ECO:0000313" key="12">
    <source>
        <dbReference type="EMBL" id="EUD68845.1"/>
    </source>
</evidence>
<keyword evidence="9" id="KW-0813">Transport</keyword>
<dbReference type="SUPFAM" id="SSF48371">
    <property type="entry name" value="ARM repeat"/>
    <property type="match status" value="1"/>
</dbReference>
<name>W7AAT6_9APIC</name>
<comment type="function">
    <text evidence="9">tRNA nucleus export receptor which facilitates tRNA translocation across the nuclear pore complex.</text>
</comment>
<feature type="compositionally biased region" description="Polar residues" evidence="10">
    <location>
        <begin position="746"/>
        <end position="768"/>
    </location>
</feature>
<evidence type="ECO:0000256" key="9">
    <source>
        <dbReference type="RuleBase" id="RU366037"/>
    </source>
</evidence>
<dbReference type="GO" id="GO:0071528">
    <property type="term" value="P:tRNA re-export from nucleus"/>
    <property type="evidence" value="ECO:0007669"/>
    <property type="project" value="UniProtKB-UniRule"/>
</dbReference>
<evidence type="ECO:0000256" key="3">
    <source>
        <dbReference type="ARBA" id="ARBA00022490"/>
    </source>
</evidence>
<dbReference type="InterPro" id="IPR011989">
    <property type="entry name" value="ARM-like"/>
</dbReference>
<dbReference type="GeneID" id="20035807"/>
<comment type="similarity">
    <text evidence="9">Belongs to the exportin family.</text>
</comment>
<dbReference type="OrthoDB" id="26399at2759"/>